<dbReference type="EC" id="3.4.16.-" evidence="2"/>
<dbReference type="InterPro" id="IPR001563">
    <property type="entry name" value="Peptidase_S10"/>
</dbReference>
<feature type="signal peptide" evidence="2">
    <location>
        <begin position="1"/>
        <end position="19"/>
    </location>
</feature>
<dbReference type="PRINTS" id="PR00724">
    <property type="entry name" value="CRBOXYPTASEC"/>
</dbReference>
<sequence length="234" mass="25978">MKMSVKFLVLVAIASSSQLFTVAKNADEITYLPGLLKQPSFLHFSGYLQATGTKMLHYWFVESQNKPGTDPLILWLNGGPGCSSLDGLLSEHGPYLVQADGVTLKYNEYSWNMRANVLYLESPAGVGYSYSDDGNYTTDDDQVADDNYAALKSFFKKYPSYAENPLFIFGESYGGVYVPTLAVKVMDDTAMKLQGFAVGNGLTSYEDLSNALVYFAYYHGLFGTRYLEVYLISE</sequence>
<keyword evidence="2" id="KW-0121">Carboxypeptidase</keyword>
<dbReference type="PANTHER" id="PTHR11802:SF201">
    <property type="entry name" value="CARBOXYPEPTIDASE"/>
    <property type="match status" value="1"/>
</dbReference>
<keyword evidence="2" id="KW-0645">Protease</keyword>
<dbReference type="SUPFAM" id="SSF53474">
    <property type="entry name" value="alpha/beta-Hydrolases"/>
    <property type="match status" value="1"/>
</dbReference>
<dbReference type="GeneID" id="100368581"/>
<dbReference type="Gene3D" id="3.40.50.1820">
    <property type="entry name" value="alpha/beta hydrolase"/>
    <property type="match status" value="1"/>
</dbReference>
<feature type="chain" id="PRO_5045013101" description="Carboxypeptidase" evidence="2">
    <location>
        <begin position="20"/>
        <end position="234"/>
    </location>
</feature>
<evidence type="ECO:0000313" key="4">
    <source>
        <dbReference type="RefSeq" id="XP_002735966.2"/>
    </source>
</evidence>
<feature type="non-terminal residue" evidence="4">
    <location>
        <position position="234"/>
    </location>
</feature>
<dbReference type="PANTHER" id="PTHR11802">
    <property type="entry name" value="SERINE PROTEASE FAMILY S10 SERINE CARBOXYPEPTIDASE"/>
    <property type="match status" value="1"/>
</dbReference>
<accession>A0ABM0GRV2</accession>
<comment type="similarity">
    <text evidence="1 2">Belongs to the peptidase S10 family.</text>
</comment>
<evidence type="ECO:0000313" key="3">
    <source>
        <dbReference type="Proteomes" id="UP000694865"/>
    </source>
</evidence>
<protein>
    <recommendedName>
        <fullName evidence="2">Carboxypeptidase</fullName>
        <ecNumber evidence="2">3.4.16.-</ecNumber>
    </recommendedName>
</protein>
<gene>
    <name evidence="4" type="primary">LOC100368581</name>
</gene>
<keyword evidence="2" id="KW-0732">Signal</keyword>
<dbReference type="Pfam" id="PF00450">
    <property type="entry name" value="Peptidase_S10"/>
    <property type="match status" value="1"/>
</dbReference>
<keyword evidence="3" id="KW-1185">Reference proteome</keyword>
<proteinExistence type="inferred from homology"/>
<dbReference type="InterPro" id="IPR029058">
    <property type="entry name" value="AB_hydrolase_fold"/>
</dbReference>
<dbReference type="InterPro" id="IPR018202">
    <property type="entry name" value="Ser_caboxypep_ser_AS"/>
</dbReference>
<dbReference type="Proteomes" id="UP000694865">
    <property type="component" value="Unplaced"/>
</dbReference>
<dbReference type="PROSITE" id="PS00131">
    <property type="entry name" value="CARBOXYPEPT_SER_SER"/>
    <property type="match status" value="1"/>
</dbReference>
<organism evidence="3 4">
    <name type="scientific">Saccoglossus kowalevskii</name>
    <name type="common">Acorn worm</name>
    <dbReference type="NCBI Taxonomy" id="10224"/>
    <lineage>
        <taxon>Eukaryota</taxon>
        <taxon>Metazoa</taxon>
        <taxon>Hemichordata</taxon>
        <taxon>Enteropneusta</taxon>
        <taxon>Harrimaniidae</taxon>
        <taxon>Saccoglossus</taxon>
    </lineage>
</organism>
<reference evidence="4" key="1">
    <citation type="submission" date="2025-08" db="UniProtKB">
        <authorList>
            <consortium name="RefSeq"/>
        </authorList>
    </citation>
    <scope>IDENTIFICATION</scope>
    <source>
        <tissue evidence="4">Testes</tissue>
    </source>
</reference>
<keyword evidence="2" id="KW-0378">Hydrolase</keyword>
<evidence type="ECO:0000256" key="2">
    <source>
        <dbReference type="RuleBase" id="RU361156"/>
    </source>
</evidence>
<dbReference type="RefSeq" id="XP_002735966.2">
    <property type="nucleotide sequence ID" value="XM_002735920.2"/>
</dbReference>
<name>A0ABM0GRV2_SACKO</name>
<evidence type="ECO:0000256" key="1">
    <source>
        <dbReference type="ARBA" id="ARBA00009431"/>
    </source>
</evidence>